<feature type="transmembrane region" description="Helical" evidence="1">
    <location>
        <begin position="363"/>
        <end position="383"/>
    </location>
</feature>
<reference evidence="2 3" key="1">
    <citation type="submission" date="2014-02" db="EMBL/GenBank/DDBJ databases">
        <authorList>
            <person name="Sears C."/>
            <person name="Carroll K."/>
            <person name="Sack B.R."/>
            <person name="Qadri F."/>
            <person name="Myers L.L."/>
            <person name="Chung G.-T."/>
            <person name="Escheverria P."/>
            <person name="Fraser C.M."/>
            <person name="Sadzewicz L."/>
            <person name="Shefchek K.A."/>
            <person name="Tallon L."/>
            <person name="Das S.P."/>
            <person name="Daugherty S."/>
            <person name="Mongodin E.F."/>
        </authorList>
    </citation>
    <scope>NUCLEOTIDE SEQUENCE [LARGE SCALE GENOMIC DNA]</scope>
    <source>
        <strain evidence="3">3988T(B)14</strain>
    </source>
</reference>
<keyword evidence="1" id="KW-0472">Membrane</keyword>
<accession>A0A015TYU4</accession>
<comment type="caution">
    <text evidence="2">The sequence shown here is derived from an EMBL/GenBank/DDBJ whole genome shotgun (WGS) entry which is preliminary data.</text>
</comment>
<dbReference type="InterPro" id="IPR019734">
    <property type="entry name" value="TPR_rpt"/>
</dbReference>
<evidence type="ECO:0000313" key="3">
    <source>
        <dbReference type="Proteomes" id="UP000020529"/>
    </source>
</evidence>
<sequence length="565" mass="65645">MNKTFVGFIFLLFLVGGVVSCQRSSSPYPYSLRYADSLMEISPERTLAYLRKLDVSTYSAGDRAYFSLLFTQATDKNMLSLLPCDSLIDTALDYYVKKDGVNWAKAWLYKGRIQKKMNMTEQALKSCFTALQGVEGNTGEELKLKGMLYEDMGSIYLHQSLYQKAFDAFYRSYQCDSLLNDHKVLMYSLSNMGWVRVVEGKEKEALFYLDQALELALALKDSIFMSDIYQRMSLNCENVDSAFMYARLAGNYLTEKNDSISYYSLWLTFGELYLDKQELDSAEYYLKRTLDIADFKRKILASYSLAEVEKIRGNYERAFEYQSYYGDNIDSIFSLNKASDIERLAYKYDSEAKVAKEKESRRFLVQQLCYGGVLFVLVIAIIFQRIYRQRRIAQLQYEQHIAHLNEQTALSQLQIERLEAQISALKLSGMEREQEIALKQAELCRVIDEKARLRNCLFTETSIFKRIQELSSQAKPGQDGVKKDPKVLLIKEQEKLKGVLFDIYDDYIRYLKDTYPKITDDDCIYCCLKLSEFDDQTIAYCFGNVSRQIVAQRRLRLKKKMAEVN</sequence>
<gene>
    <name evidence="2" type="ORF">M124_0067</name>
</gene>
<protein>
    <submittedName>
        <fullName evidence="2">Tetratricopeptide repeat family protein</fullName>
    </submittedName>
</protein>
<dbReference type="SMART" id="SM00028">
    <property type="entry name" value="TPR"/>
    <property type="match status" value="4"/>
</dbReference>
<dbReference type="SUPFAM" id="SSF81901">
    <property type="entry name" value="HCP-like"/>
    <property type="match status" value="1"/>
</dbReference>
<dbReference type="SUPFAM" id="SSF48452">
    <property type="entry name" value="TPR-like"/>
    <property type="match status" value="1"/>
</dbReference>
<dbReference type="RefSeq" id="WP_022347113.1">
    <property type="nucleotide sequence ID" value="NZ_JGCY01000219.1"/>
</dbReference>
<evidence type="ECO:0000313" key="2">
    <source>
        <dbReference type="EMBL" id="EXY76076.1"/>
    </source>
</evidence>
<evidence type="ECO:0000256" key="1">
    <source>
        <dbReference type="SAM" id="Phobius"/>
    </source>
</evidence>
<dbReference type="PATRIC" id="fig|1339315.3.peg.884"/>
<name>A0A015TYU4_BACFG</name>
<dbReference type="Proteomes" id="UP000020529">
    <property type="component" value="Unassembled WGS sequence"/>
</dbReference>
<dbReference type="PROSITE" id="PS51257">
    <property type="entry name" value="PROKAR_LIPOPROTEIN"/>
    <property type="match status" value="1"/>
</dbReference>
<dbReference type="InterPro" id="IPR011990">
    <property type="entry name" value="TPR-like_helical_dom_sf"/>
</dbReference>
<organism evidence="2 3">
    <name type="scientific">Bacteroides fragilis str. 3988T(B)14</name>
    <dbReference type="NCBI Taxonomy" id="1339315"/>
    <lineage>
        <taxon>Bacteria</taxon>
        <taxon>Pseudomonadati</taxon>
        <taxon>Bacteroidota</taxon>
        <taxon>Bacteroidia</taxon>
        <taxon>Bacteroidales</taxon>
        <taxon>Bacteroidaceae</taxon>
        <taxon>Bacteroides</taxon>
    </lineage>
</organism>
<dbReference type="AlphaFoldDB" id="A0A015TYU4"/>
<dbReference type="EMBL" id="JGCY01000219">
    <property type="protein sequence ID" value="EXY76076.1"/>
    <property type="molecule type" value="Genomic_DNA"/>
</dbReference>
<proteinExistence type="predicted"/>
<dbReference type="Gene3D" id="1.25.40.10">
    <property type="entry name" value="Tetratricopeptide repeat domain"/>
    <property type="match status" value="1"/>
</dbReference>
<keyword evidence="1" id="KW-1133">Transmembrane helix</keyword>
<keyword evidence="1" id="KW-0812">Transmembrane</keyword>